<reference evidence="1 2" key="1">
    <citation type="journal article" date="2016" name="Nat. Commun.">
        <title>Extremotolerant tardigrade genome and improved radiotolerance of human cultured cells by tardigrade-unique protein.</title>
        <authorList>
            <person name="Hashimoto T."/>
            <person name="Horikawa D.D."/>
            <person name="Saito Y."/>
            <person name="Kuwahara H."/>
            <person name="Kozuka-Hata H."/>
            <person name="Shin-I T."/>
            <person name="Minakuchi Y."/>
            <person name="Ohishi K."/>
            <person name="Motoyama A."/>
            <person name="Aizu T."/>
            <person name="Enomoto A."/>
            <person name="Kondo K."/>
            <person name="Tanaka S."/>
            <person name="Hara Y."/>
            <person name="Koshikawa S."/>
            <person name="Sagara H."/>
            <person name="Miura T."/>
            <person name="Yokobori S."/>
            <person name="Miyagawa K."/>
            <person name="Suzuki Y."/>
            <person name="Kubo T."/>
            <person name="Oyama M."/>
            <person name="Kohara Y."/>
            <person name="Fujiyama A."/>
            <person name="Arakawa K."/>
            <person name="Katayama T."/>
            <person name="Toyoda A."/>
            <person name="Kunieda T."/>
        </authorList>
    </citation>
    <scope>NUCLEOTIDE SEQUENCE [LARGE SCALE GENOMIC DNA]</scope>
    <source>
        <strain evidence="1 2">YOKOZUNA-1</strain>
    </source>
</reference>
<gene>
    <name evidence="1" type="primary">RvY_14995-1</name>
    <name evidence="1" type="synonym">RvY_14995.1</name>
    <name evidence="1" type="ORF">RvY_14995</name>
</gene>
<accession>A0A1D1W1K6</accession>
<evidence type="ECO:0000313" key="2">
    <source>
        <dbReference type="Proteomes" id="UP000186922"/>
    </source>
</evidence>
<dbReference type="AlphaFoldDB" id="A0A1D1W1K6"/>
<feature type="non-terminal residue" evidence="1">
    <location>
        <position position="105"/>
    </location>
</feature>
<evidence type="ECO:0000313" key="1">
    <source>
        <dbReference type="EMBL" id="GAV04769.1"/>
    </source>
</evidence>
<sequence length="105" mass="12110">LFSPSKPLPTTSVPPPNVTVPLFSLRPCLRISRFVILRSGFANTTVRPCSFSRLGRCERPGRYEEQRRLCEHAEKLVGVVDEIMSNHAVTYLILINYRSKMNYWQ</sequence>
<proteinExistence type="predicted"/>
<feature type="non-terminal residue" evidence="1">
    <location>
        <position position="1"/>
    </location>
</feature>
<dbReference type="EMBL" id="BDGG01000011">
    <property type="protein sequence ID" value="GAV04769.1"/>
    <property type="molecule type" value="Genomic_DNA"/>
</dbReference>
<name>A0A1D1W1K6_RAMVA</name>
<keyword evidence="2" id="KW-1185">Reference proteome</keyword>
<organism evidence="1 2">
    <name type="scientific">Ramazzottius varieornatus</name>
    <name type="common">Water bear</name>
    <name type="synonym">Tardigrade</name>
    <dbReference type="NCBI Taxonomy" id="947166"/>
    <lineage>
        <taxon>Eukaryota</taxon>
        <taxon>Metazoa</taxon>
        <taxon>Ecdysozoa</taxon>
        <taxon>Tardigrada</taxon>
        <taxon>Eutardigrada</taxon>
        <taxon>Parachela</taxon>
        <taxon>Hypsibioidea</taxon>
        <taxon>Ramazzottiidae</taxon>
        <taxon>Ramazzottius</taxon>
    </lineage>
</organism>
<comment type="caution">
    <text evidence="1">The sequence shown here is derived from an EMBL/GenBank/DDBJ whole genome shotgun (WGS) entry which is preliminary data.</text>
</comment>
<protein>
    <submittedName>
        <fullName evidence="1">Uncharacterized protein</fullName>
    </submittedName>
</protein>
<dbReference type="Proteomes" id="UP000186922">
    <property type="component" value="Unassembled WGS sequence"/>
</dbReference>